<evidence type="ECO:0000256" key="3">
    <source>
        <dbReference type="PROSITE-ProRule" id="PRU00221"/>
    </source>
</evidence>
<dbReference type="PROSITE" id="PS50294">
    <property type="entry name" value="WD_REPEATS_REGION"/>
    <property type="match status" value="3"/>
</dbReference>
<evidence type="ECO:0000313" key="4">
    <source>
        <dbReference type="EMBL" id="PVH20542.1"/>
    </source>
</evidence>
<organism evidence="4 5">
    <name type="scientific">Candidozyma haemuli</name>
    <dbReference type="NCBI Taxonomy" id="45357"/>
    <lineage>
        <taxon>Eukaryota</taxon>
        <taxon>Fungi</taxon>
        <taxon>Dikarya</taxon>
        <taxon>Ascomycota</taxon>
        <taxon>Saccharomycotina</taxon>
        <taxon>Pichiomycetes</taxon>
        <taxon>Metschnikowiaceae</taxon>
        <taxon>Candidozyma</taxon>
    </lineage>
</organism>
<dbReference type="GO" id="GO:0030042">
    <property type="term" value="P:actin filament depolymerization"/>
    <property type="evidence" value="ECO:0007669"/>
    <property type="project" value="TreeGrafter"/>
</dbReference>
<dbReference type="InterPro" id="IPR001680">
    <property type="entry name" value="WD40_rpt"/>
</dbReference>
<keyword evidence="5" id="KW-1185">Reference proteome</keyword>
<dbReference type="AlphaFoldDB" id="A0A2V1AS20"/>
<keyword evidence="2" id="KW-0677">Repeat</keyword>
<dbReference type="SMART" id="SM00320">
    <property type="entry name" value="WD40"/>
    <property type="match status" value="10"/>
</dbReference>
<dbReference type="GeneID" id="37007667"/>
<reference evidence="4 5" key="1">
    <citation type="submission" date="2017-12" db="EMBL/GenBank/DDBJ databases">
        <title>Genome Sequence of a Multidrug-Resistant Candida haemulonii Isolate from a Patient with Chronic Leg Ulcers in Israel.</title>
        <authorList>
            <person name="Chow N.A."/>
            <person name="Gade L."/>
            <person name="Batra D."/>
            <person name="Rowe L.A."/>
            <person name="Ben-Ami R."/>
            <person name="Loparev V.N."/>
            <person name="Litvintseva A.P."/>
        </authorList>
    </citation>
    <scope>NUCLEOTIDE SEQUENCE [LARGE SCALE GENOMIC DNA]</scope>
    <source>
        <strain evidence="4 5">B11899</strain>
    </source>
</reference>
<dbReference type="SUPFAM" id="SSF50978">
    <property type="entry name" value="WD40 repeat-like"/>
    <property type="match status" value="2"/>
</dbReference>
<keyword evidence="1 3" id="KW-0853">WD repeat</keyword>
<dbReference type="InterPro" id="IPR015943">
    <property type="entry name" value="WD40/YVTN_repeat-like_dom_sf"/>
</dbReference>
<comment type="caution">
    <text evidence="4">The sequence shown here is derived from an EMBL/GenBank/DDBJ whole genome shotgun (WGS) entry which is preliminary data.</text>
</comment>
<dbReference type="VEuPathDB" id="FungiDB:CXQ85_002336"/>
<dbReference type="RefSeq" id="XP_025341482.1">
    <property type="nucleotide sequence ID" value="XM_025486017.1"/>
</dbReference>
<dbReference type="OrthoDB" id="2306at2759"/>
<dbReference type="Proteomes" id="UP000244309">
    <property type="component" value="Unassembled WGS sequence"/>
</dbReference>
<dbReference type="CDD" id="cd00200">
    <property type="entry name" value="WD40"/>
    <property type="match status" value="1"/>
</dbReference>
<dbReference type="STRING" id="45357.A0A2V1AS20"/>
<dbReference type="GO" id="GO:0051015">
    <property type="term" value="F:actin filament binding"/>
    <property type="evidence" value="ECO:0007669"/>
    <property type="project" value="TreeGrafter"/>
</dbReference>
<accession>A0A2V1AS20</accession>
<feature type="repeat" description="WD" evidence="3">
    <location>
        <begin position="236"/>
        <end position="277"/>
    </location>
</feature>
<dbReference type="PANTHER" id="PTHR19856:SF0">
    <property type="entry name" value="WD REPEAT-CONTAINING PROTEIN 1"/>
    <property type="match status" value="1"/>
</dbReference>
<dbReference type="FunFam" id="2.130.10.10:FF:000102">
    <property type="entry name" value="Actin-interacting protein 1"/>
    <property type="match status" value="1"/>
</dbReference>
<protein>
    <submittedName>
        <fullName evidence="4">Uncharacterized protein</fullName>
    </submittedName>
</protein>
<evidence type="ECO:0000256" key="2">
    <source>
        <dbReference type="ARBA" id="ARBA00022737"/>
    </source>
</evidence>
<feature type="repeat" description="WD" evidence="3">
    <location>
        <begin position="53"/>
        <end position="85"/>
    </location>
</feature>
<dbReference type="Pfam" id="PF00400">
    <property type="entry name" value="WD40"/>
    <property type="match status" value="7"/>
</dbReference>
<dbReference type="EMBL" id="PKFO01000003">
    <property type="protein sequence ID" value="PVH20542.1"/>
    <property type="molecule type" value="Genomic_DNA"/>
</dbReference>
<sequence length="597" mass="65738">MITPTFVYPPQPSTARATSSFLSYDPQNNRIAYASGRSIIVRSLDSDKLPIQFTKHIFPTTVATFSPSGNYVASGDESGNVKIWDTSVYGKEDGSFEQPTVKAEYQILSGPIRSIAWDADNQRVIAVGQGKDRFGHCFTWDTGNSVGEIQGHSETITAVDIRQERPYRVCTAGVDMSLVLYTGPPYKFDRSIRSLHTNTVRDVKYSPDGQWLVSGGSDRAIALFDGKTGDSLSKPRFGHDGSVFAISWFPNSSAFVTASSDNTLKAWDPKSCETKHTYTVESPPSVSNQQVGLILTKEYAVSLSLNGNLNFFKHTDSTPSKIWYGHQKTLTAVASDDKYVYTGDSDGLLIRWEKDGDQLNQYPEILGSREDQHTNFVRSVISSNGNVLTAAWDDKLKLWKSDGTLVKSVELEAQPKHAATLEKLTSQPLKFKATYVSPLSETNVLVANKSGNRIEELRLDSGLETVRSYEALRSSPTLIKVSPDGKYAAVADTTGKYTLYNTSDGSVVTTRWAFHNSRVEDAEWTEDSQFLLSGGLDSGIFIYSVARPMKVLKFPLAHQNGVTGLSWLSYDKKEGSFVSTGSDGVVKTWSVDFSAYA</sequence>
<evidence type="ECO:0000256" key="1">
    <source>
        <dbReference type="ARBA" id="ARBA00022574"/>
    </source>
</evidence>
<feature type="repeat" description="WD" evidence="3">
    <location>
        <begin position="193"/>
        <end position="234"/>
    </location>
</feature>
<dbReference type="PROSITE" id="PS50082">
    <property type="entry name" value="WD_REPEATS_2"/>
    <property type="match status" value="3"/>
</dbReference>
<evidence type="ECO:0000313" key="5">
    <source>
        <dbReference type="Proteomes" id="UP000244309"/>
    </source>
</evidence>
<dbReference type="PANTHER" id="PTHR19856">
    <property type="entry name" value="WD-REPEATCONTAINING PROTEIN WDR1"/>
    <property type="match status" value="1"/>
</dbReference>
<dbReference type="InterPro" id="IPR036322">
    <property type="entry name" value="WD40_repeat_dom_sf"/>
</dbReference>
<dbReference type="Gene3D" id="2.130.10.10">
    <property type="entry name" value="YVTN repeat-like/Quinoprotein amine dehydrogenase"/>
    <property type="match status" value="2"/>
</dbReference>
<dbReference type="GO" id="GO:0030864">
    <property type="term" value="C:cortical actin cytoskeleton"/>
    <property type="evidence" value="ECO:0007669"/>
    <property type="project" value="TreeGrafter"/>
</dbReference>
<gene>
    <name evidence="4" type="ORF">CXQ85_002336</name>
</gene>
<name>A0A2V1AS20_9ASCO</name>
<proteinExistence type="predicted"/>